<protein>
    <recommendedName>
        <fullName evidence="2">Aerotolerance-related exported protein</fullName>
    </recommendedName>
</protein>
<dbReference type="Pfam" id="PF13584">
    <property type="entry name" value="BatD"/>
    <property type="match status" value="1"/>
</dbReference>
<dbReference type="InterPro" id="IPR025738">
    <property type="entry name" value="BatD"/>
</dbReference>
<evidence type="ECO:0000313" key="1">
    <source>
        <dbReference type="EMBL" id="CCG00086.1"/>
    </source>
</evidence>
<name>H6RGC5_9BACT</name>
<reference evidence="1" key="1">
    <citation type="journal article" date="2012" name="Environ. Microbiol.">
        <title>Genomic content of uncultured Bacteroidetes from contrasting oceanic provinces in the North Atlantic Ocean.</title>
        <authorList>
            <person name="Gomez-Pereira P.R."/>
            <person name="Schuler M."/>
            <person name="Fuchs B.M."/>
            <person name="Bennke C."/>
            <person name="Teeling H."/>
            <person name="Waldmann J."/>
            <person name="Richter M."/>
            <person name="Barbe V."/>
            <person name="Bataille E."/>
            <person name="Glockner F.O."/>
            <person name="Amann R."/>
        </authorList>
    </citation>
    <scope>NUCLEOTIDE SEQUENCE</scope>
</reference>
<dbReference type="AlphaFoldDB" id="H6RGC5"/>
<sequence length="565" mass="63467">MVRYISLVLSLFTAYFVLAQKPYVKVILEQSEVEVGNQFTIIVKSNLMGELKINLPDEFDQGVNVFSRSEQDFDGNTRESTTTVFHGRSGSIHSAGTFTIGPAFIRQGNKAYKSNKVRIKVVTTESNAASTLDENIFRKPATGAIEVDKKNTYCGEAIVLQPVIYSKFVPNGFVDYERCSFSTSVDQHFLVKTDEVTPTQNNTIGHKYYKLEFNKQVLFVNSPGKIFIKPFQMTLKSGFEGYSVRAKRVHFKVVPLPEGAPKSFLGGVGTFNIKHEIDKSKAKQGDIVTLTVVISGHGNLHDIGKPKINFGKNFNLYGDPEIVENFKFTTKGAEGEIRIIYHLQAITDGAAKFPNLLMSYFDPKQEKYFTVASQPAQIAVESNPSFVLKNDTTSTKEMSVAHFNKEKSVSKSIFSSTTAKWVGLSAPICAAFLFLLFRRKEEEDDEEPQSIQVIEQPVNQFDTSGFLSVLQAHVNNGNVLPFFTQLSKDLQIATSIAVKGDGNWVLSTDEKKQFFQEKNFSKEFKSMFFDLQQKCQLCRYGGQKPEDELSVYLNRAETIFKTLEK</sequence>
<evidence type="ECO:0008006" key="2">
    <source>
        <dbReference type="Google" id="ProtNLM"/>
    </source>
</evidence>
<proteinExistence type="predicted"/>
<gene>
    <name evidence="1" type="ORF">VIS_S3CIB80007</name>
</gene>
<organism evidence="1">
    <name type="scientific">uncultured Flavobacteriia bacterium</name>
    <dbReference type="NCBI Taxonomy" id="212695"/>
    <lineage>
        <taxon>Bacteria</taxon>
        <taxon>Pseudomonadati</taxon>
        <taxon>Bacteroidota</taxon>
        <taxon>Flavobacteriia</taxon>
        <taxon>environmental samples</taxon>
    </lineage>
</organism>
<reference evidence="1" key="2">
    <citation type="submission" date="2012-02" db="EMBL/GenBank/DDBJ databases">
        <authorList>
            <person name="Genoscope - CEA"/>
        </authorList>
    </citation>
    <scope>NUCLEOTIDE SEQUENCE</scope>
</reference>
<dbReference type="EMBL" id="FO117598">
    <property type="protein sequence ID" value="CCG00086.1"/>
    <property type="molecule type" value="Genomic_DNA"/>
</dbReference>
<dbReference type="PANTHER" id="PTHR40940:SF2">
    <property type="entry name" value="BATD"/>
    <property type="match status" value="1"/>
</dbReference>
<accession>H6RGC5</accession>
<dbReference type="PANTHER" id="PTHR40940">
    <property type="entry name" value="PROTEIN BATD-RELATED"/>
    <property type="match status" value="1"/>
</dbReference>